<dbReference type="PANTHER" id="PTHR34957">
    <property type="entry name" value="NUCLEAR TRANSPORT FACTOR 2 (NTF2) FAMILY PROTEIN"/>
    <property type="match status" value="1"/>
</dbReference>
<dbReference type="SUPFAM" id="SSF54427">
    <property type="entry name" value="NTF2-like"/>
    <property type="match status" value="1"/>
</dbReference>
<reference evidence="2 3" key="1">
    <citation type="journal article" date="2016" name="Nat. Commun.">
        <title>Thousands of microbial genomes shed light on interconnected biogeochemical processes in an aquifer system.</title>
        <authorList>
            <person name="Anantharaman K."/>
            <person name="Brown C.T."/>
            <person name="Hug L.A."/>
            <person name="Sharon I."/>
            <person name="Castelle C.J."/>
            <person name="Probst A.J."/>
            <person name="Thomas B.C."/>
            <person name="Singh A."/>
            <person name="Wilkins M.J."/>
            <person name="Karaoz U."/>
            <person name="Brodie E.L."/>
            <person name="Williams K.H."/>
            <person name="Hubbard S.S."/>
            <person name="Banfield J.F."/>
        </authorList>
    </citation>
    <scope>NUCLEOTIDE SEQUENCE [LARGE SCALE GENOMIC DNA]</scope>
</reference>
<feature type="domain" description="SnoaL-like" evidence="1">
    <location>
        <begin position="14"/>
        <end position="126"/>
    </location>
</feature>
<proteinExistence type="predicted"/>
<comment type="caution">
    <text evidence="2">The sequence shown here is derived from an EMBL/GenBank/DDBJ whole genome shotgun (WGS) entry which is preliminary data.</text>
</comment>
<dbReference type="Proteomes" id="UP000179344">
    <property type="component" value="Unassembled WGS sequence"/>
</dbReference>
<evidence type="ECO:0000313" key="3">
    <source>
        <dbReference type="Proteomes" id="UP000179344"/>
    </source>
</evidence>
<evidence type="ECO:0000259" key="1">
    <source>
        <dbReference type="Pfam" id="PF13474"/>
    </source>
</evidence>
<gene>
    <name evidence="2" type="ORF">A2V92_05080</name>
</gene>
<name>A0A1F6TJG2_9PROT</name>
<dbReference type="EMBL" id="MFST01000007">
    <property type="protein sequence ID" value="OGI45274.1"/>
    <property type="molecule type" value="Genomic_DNA"/>
</dbReference>
<protein>
    <recommendedName>
        <fullName evidence="1">SnoaL-like domain-containing protein</fullName>
    </recommendedName>
</protein>
<dbReference type="Gene3D" id="3.10.450.50">
    <property type="match status" value="1"/>
</dbReference>
<organism evidence="2 3">
    <name type="scientific">Candidatus Muproteobacteria bacterium RBG_16_65_31</name>
    <dbReference type="NCBI Taxonomy" id="1817759"/>
    <lineage>
        <taxon>Bacteria</taxon>
        <taxon>Pseudomonadati</taxon>
        <taxon>Pseudomonadota</taxon>
        <taxon>Candidatus Muproteobacteria</taxon>
    </lineage>
</organism>
<evidence type="ECO:0000313" key="2">
    <source>
        <dbReference type="EMBL" id="OGI45274.1"/>
    </source>
</evidence>
<accession>A0A1F6TJG2</accession>
<dbReference type="InterPro" id="IPR032710">
    <property type="entry name" value="NTF2-like_dom_sf"/>
</dbReference>
<dbReference type="InterPro" id="IPR037401">
    <property type="entry name" value="SnoaL-like"/>
</dbReference>
<dbReference type="PANTHER" id="PTHR34957:SF1">
    <property type="entry name" value="NUCLEAR TRANSPORT FACTOR 2 (NTF2) FAMILY PROTEIN"/>
    <property type="match status" value="1"/>
</dbReference>
<sequence length="138" mass="15315">MSPTRFYTPQEAEAAFYAAFAKQDLAAMMAVWADDPQIACILPLGPKLIGPEAVRAGWETIFHHSPQMQLLIEEQGRAQDGALAVHTVQEHIRVGGQTSQAPVLVTNIYRLTDGGWRMVLHHASPAPQPRKQRKKTLH</sequence>
<dbReference type="AlphaFoldDB" id="A0A1F6TJG2"/>
<dbReference type="Pfam" id="PF13474">
    <property type="entry name" value="SnoaL_3"/>
    <property type="match status" value="1"/>
</dbReference>